<accession>A0A8X6QR27</accession>
<dbReference type="AlphaFoldDB" id="A0A8X6QR27"/>
<reference evidence="1" key="1">
    <citation type="submission" date="2020-08" db="EMBL/GenBank/DDBJ databases">
        <title>Multicomponent nature underlies the extraordinary mechanical properties of spider dragline silk.</title>
        <authorList>
            <person name="Kono N."/>
            <person name="Nakamura H."/>
            <person name="Mori M."/>
            <person name="Yoshida Y."/>
            <person name="Ohtoshi R."/>
            <person name="Malay A.D."/>
            <person name="Moran D.A.P."/>
            <person name="Tomita M."/>
            <person name="Numata K."/>
            <person name="Arakawa K."/>
        </authorList>
    </citation>
    <scope>NUCLEOTIDE SEQUENCE</scope>
</reference>
<name>A0A8X6QR27_NEPPI</name>
<proteinExistence type="predicted"/>
<gene>
    <name evidence="1" type="ORF">NPIL_628991</name>
</gene>
<protein>
    <submittedName>
        <fullName evidence="1">Uncharacterized protein</fullName>
    </submittedName>
</protein>
<dbReference type="Proteomes" id="UP000887013">
    <property type="component" value="Unassembled WGS sequence"/>
</dbReference>
<comment type="caution">
    <text evidence="1">The sequence shown here is derived from an EMBL/GenBank/DDBJ whole genome shotgun (WGS) entry which is preliminary data.</text>
</comment>
<evidence type="ECO:0000313" key="1">
    <source>
        <dbReference type="EMBL" id="GFU26698.1"/>
    </source>
</evidence>
<organism evidence="1 2">
    <name type="scientific">Nephila pilipes</name>
    <name type="common">Giant wood spider</name>
    <name type="synonym">Nephila maculata</name>
    <dbReference type="NCBI Taxonomy" id="299642"/>
    <lineage>
        <taxon>Eukaryota</taxon>
        <taxon>Metazoa</taxon>
        <taxon>Ecdysozoa</taxon>
        <taxon>Arthropoda</taxon>
        <taxon>Chelicerata</taxon>
        <taxon>Arachnida</taxon>
        <taxon>Araneae</taxon>
        <taxon>Araneomorphae</taxon>
        <taxon>Entelegynae</taxon>
        <taxon>Araneoidea</taxon>
        <taxon>Nephilidae</taxon>
        <taxon>Nephila</taxon>
    </lineage>
</organism>
<dbReference type="EMBL" id="BMAW01032666">
    <property type="protein sequence ID" value="GFU26698.1"/>
    <property type="molecule type" value="Genomic_DNA"/>
</dbReference>
<evidence type="ECO:0000313" key="2">
    <source>
        <dbReference type="Proteomes" id="UP000887013"/>
    </source>
</evidence>
<sequence length="117" mass="13021">MYQAPSILDWIEHGLHTLASDSAPNTFRSFSTQSCLTHAHSGATCRKSYGRAINRHVTMKHRTKFLAFLLHNSASRTTSLMKQMNGPLQLTIGVVYLLPTLKEETFECLFSPGVPGN</sequence>
<keyword evidence="2" id="KW-1185">Reference proteome</keyword>